<proteinExistence type="predicted"/>
<dbReference type="InterPro" id="IPR003156">
    <property type="entry name" value="DHHA1_dom"/>
</dbReference>
<comment type="caution">
    <text evidence="3">The sequence shown here is derived from an EMBL/GenBank/DDBJ whole genome shotgun (WGS) entry which is preliminary data.</text>
</comment>
<dbReference type="PANTHER" id="PTHR47618">
    <property type="entry name" value="BIFUNCTIONAL OLIGORIBONUCLEASE AND PAP PHOSPHATASE NRNA"/>
    <property type="match status" value="1"/>
</dbReference>
<gene>
    <name evidence="3" type="ORF">CPJCM30710_04640</name>
</gene>
<dbReference type="InterPro" id="IPR001667">
    <property type="entry name" value="DDH_dom"/>
</dbReference>
<dbReference type="RefSeq" id="WP_212902554.1">
    <property type="nucleotide sequence ID" value="NZ_BOPZ01000003.1"/>
</dbReference>
<feature type="domain" description="DHHA1" evidence="2">
    <location>
        <begin position="231"/>
        <end position="316"/>
    </location>
</feature>
<protein>
    <submittedName>
        <fullName evidence="3">DHH family protein</fullName>
    </submittedName>
</protein>
<dbReference type="SUPFAM" id="SSF64182">
    <property type="entry name" value="DHH phosphoesterases"/>
    <property type="match status" value="1"/>
</dbReference>
<evidence type="ECO:0000313" key="3">
    <source>
        <dbReference type="EMBL" id="GIM27798.1"/>
    </source>
</evidence>
<keyword evidence="4" id="KW-1185">Reference proteome</keyword>
<feature type="domain" description="DDH" evidence="1">
    <location>
        <begin position="15"/>
        <end position="153"/>
    </location>
</feature>
<dbReference type="AlphaFoldDB" id="A0A919VKP7"/>
<dbReference type="InterPro" id="IPR038763">
    <property type="entry name" value="DHH_sf"/>
</dbReference>
<dbReference type="Proteomes" id="UP000679179">
    <property type="component" value="Unassembled WGS sequence"/>
</dbReference>
<dbReference type="PANTHER" id="PTHR47618:SF1">
    <property type="entry name" value="BIFUNCTIONAL OLIGORIBONUCLEASE AND PAP PHOSPHATASE NRNA"/>
    <property type="match status" value="1"/>
</dbReference>
<dbReference type="Gene3D" id="3.90.1640.10">
    <property type="entry name" value="inorganic pyrophosphatase (n-terminal core)"/>
    <property type="match status" value="1"/>
</dbReference>
<dbReference type="Gene3D" id="3.10.310.30">
    <property type="match status" value="1"/>
</dbReference>
<dbReference type="GO" id="GO:0003676">
    <property type="term" value="F:nucleic acid binding"/>
    <property type="evidence" value="ECO:0007669"/>
    <property type="project" value="InterPro"/>
</dbReference>
<sequence length="319" mass="35128">MKLTSIVNVILTKDKIGLTYHTSPDGDALGSVLALLQGLRKIGKEAYVISKDLVPENLGFLPFSQEINGMNFKPIEGTDCVITLDCGSVERLSANLADFKGTIINIDHHLSNDKFGEYNYIDISAAATAEIVYRILKLLNLELDENIAKCLYTSLVTDTGSFRHSNATTTTHEIAGELLKYSINHSDIHSRIFDNKTYEKLKLIGVVLSNMYLVQDNKVSVMEITKDMVNKVGITLDDSSDIISFGLQIKGVEAAVLFRESDEAIKVSLRSKKDLDVRKVAEVYGGGGHVKASGVTMKNITISEAKNLILNQIEKEMIL</sequence>
<evidence type="ECO:0000259" key="1">
    <source>
        <dbReference type="Pfam" id="PF01368"/>
    </source>
</evidence>
<dbReference type="InterPro" id="IPR051319">
    <property type="entry name" value="Oligoribo/pAp-PDE_c-di-AMP_PDE"/>
</dbReference>
<evidence type="ECO:0000259" key="2">
    <source>
        <dbReference type="Pfam" id="PF02272"/>
    </source>
</evidence>
<evidence type="ECO:0000313" key="4">
    <source>
        <dbReference type="Proteomes" id="UP000679179"/>
    </source>
</evidence>
<accession>A0A919VKP7</accession>
<organism evidence="3 4">
    <name type="scientific">Clostridium polyendosporum</name>
    <dbReference type="NCBI Taxonomy" id="69208"/>
    <lineage>
        <taxon>Bacteria</taxon>
        <taxon>Bacillati</taxon>
        <taxon>Bacillota</taxon>
        <taxon>Clostridia</taxon>
        <taxon>Eubacteriales</taxon>
        <taxon>Clostridiaceae</taxon>
        <taxon>Clostridium</taxon>
    </lineage>
</organism>
<dbReference type="EMBL" id="BOPZ01000003">
    <property type="protein sequence ID" value="GIM27798.1"/>
    <property type="molecule type" value="Genomic_DNA"/>
</dbReference>
<reference evidence="3" key="1">
    <citation type="submission" date="2021-03" db="EMBL/GenBank/DDBJ databases">
        <title>Taxonomic study of Clostridium polyendosporum from meadow-gley soil under rice.</title>
        <authorList>
            <person name="Kobayashi H."/>
            <person name="Tanizawa Y."/>
            <person name="Yagura M."/>
        </authorList>
    </citation>
    <scope>NUCLEOTIDE SEQUENCE</scope>
    <source>
        <strain evidence="3">JCM 30710</strain>
    </source>
</reference>
<name>A0A919VKP7_9CLOT</name>
<dbReference type="Pfam" id="PF01368">
    <property type="entry name" value="DHH"/>
    <property type="match status" value="1"/>
</dbReference>
<dbReference type="Pfam" id="PF02272">
    <property type="entry name" value="DHHA1"/>
    <property type="match status" value="1"/>
</dbReference>